<keyword evidence="9 17" id="KW-0274">FAD</keyword>
<comment type="similarity">
    <text evidence="3">Belongs to the EROs family.</text>
</comment>
<keyword evidence="8" id="KW-0256">Endoplasmic reticulum</keyword>
<comment type="subcellular location">
    <subcellularLocation>
        <location evidence="2">Endoplasmic reticulum membrane</location>
        <topology evidence="2">Peripheral membrane protein</topology>
        <orientation evidence="2">Lumenal side</orientation>
    </subcellularLocation>
</comment>
<keyword evidence="10" id="KW-0249">Electron transport</keyword>
<keyword evidence="5" id="KW-0813">Transport</keyword>
<evidence type="ECO:0000256" key="10">
    <source>
        <dbReference type="ARBA" id="ARBA00022982"/>
    </source>
</evidence>
<dbReference type="GO" id="GO:0005789">
    <property type="term" value="C:endoplasmic reticulum membrane"/>
    <property type="evidence" value="ECO:0007669"/>
    <property type="project" value="UniProtKB-SubCell"/>
</dbReference>
<feature type="disulfide bond" description="Redox-active" evidence="18">
    <location>
        <begin position="398"/>
        <end position="401"/>
    </location>
</feature>
<keyword evidence="14" id="KW-0325">Glycoprotein</keyword>
<dbReference type="AlphaFoldDB" id="A0A060T7A3"/>
<protein>
    <submittedName>
        <fullName evidence="20">ARAD1C26840p</fullName>
    </submittedName>
</protein>
<dbReference type="GO" id="GO:0034975">
    <property type="term" value="P:protein folding in endoplasmic reticulum"/>
    <property type="evidence" value="ECO:0007669"/>
    <property type="project" value="InterPro"/>
</dbReference>
<evidence type="ECO:0000256" key="5">
    <source>
        <dbReference type="ARBA" id="ARBA00022448"/>
    </source>
</evidence>
<evidence type="ECO:0000256" key="9">
    <source>
        <dbReference type="ARBA" id="ARBA00022827"/>
    </source>
</evidence>
<evidence type="ECO:0000256" key="12">
    <source>
        <dbReference type="ARBA" id="ARBA00023136"/>
    </source>
</evidence>
<feature type="signal peptide" evidence="19">
    <location>
        <begin position="1"/>
        <end position="16"/>
    </location>
</feature>
<sequence length="547" mass="62531">MNKWLWTLALVPGALGHSLGFTKDPNAEILDACGATYRAVEDTNAKVRPLIKELVKTDYFRYYKVDLDPDNCPFVDDSLGMCGNRACAVDPVEDESELPEFWRSQFLGKLANDSYYEDREHIDQNDLSDSCVQEGYVSSLDNRNYCYPEDESTNGPGMYVSLVDNPERFTGYAGAHANKVWRAVYQENCFGYYGDGDKMDSEYDADKDTGMSFARHHALSPAEVELERVLMAHGEYEMREVGGEAGQEAMNSVDVCAEQRLFYRLLSGMHASVSTHLCTEYLNKSTGEWGPNIKCFMDRVGKYPERVSNLYFNYALVARAVAKLRNYMDGLQFCREDATSDSSTRLQLDELAKSASQYNGHKMFNETLVFATPEAIALKEEFRQRVRNVNALMSCVGCDRCRLWGKLQTAGYGTALKILFELPDHPEKDPETCKSIINGFQRSELVALVNTFDRLSKSIAALTMYRDHLEGASPKAAKGQDQEPKKQSEWDQEWALAWEGLKFILRSYIEFPQNMWRLCVFYADHYWNKFLGRDESLRYHYVFKTDL</sequence>
<gene>
    <name evidence="20" type="ORF">GNLVRS02_ARAD1C26840g</name>
</gene>
<evidence type="ECO:0000256" key="17">
    <source>
        <dbReference type="PIRSR" id="PIRSR017205-2"/>
    </source>
</evidence>
<dbReference type="PIRSF" id="PIRSF017205">
    <property type="entry name" value="ERO1"/>
    <property type="match status" value="1"/>
</dbReference>
<dbReference type="GO" id="GO:0016972">
    <property type="term" value="F:thiol oxidase activity"/>
    <property type="evidence" value="ECO:0007669"/>
    <property type="project" value="InterPro"/>
</dbReference>
<proteinExistence type="inferred from homology"/>
<dbReference type="InterPro" id="IPR037192">
    <property type="entry name" value="ERO1-like_sf"/>
</dbReference>
<evidence type="ECO:0000256" key="6">
    <source>
        <dbReference type="ARBA" id="ARBA00022630"/>
    </source>
</evidence>
<feature type="binding site" evidence="17">
    <location>
        <position position="181"/>
    </location>
    <ligand>
        <name>FAD</name>
        <dbReference type="ChEBI" id="CHEBI:57692"/>
    </ligand>
</feature>
<feature type="disulfide bond" description="Redox-active" evidence="18">
    <location>
        <begin position="82"/>
        <end position="87"/>
    </location>
</feature>
<comment type="cofactor">
    <cofactor evidence="1 17">
        <name>FAD</name>
        <dbReference type="ChEBI" id="CHEBI:57692"/>
    </cofactor>
</comment>
<keyword evidence="7 19" id="KW-0732">Signal</keyword>
<feature type="active site" description="Nucleophile" evidence="16">
    <location>
        <position position="398"/>
    </location>
</feature>
<dbReference type="PANTHER" id="PTHR12613:SF0">
    <property type="entry name" value="ERO1-LIKE PROTEIN"/>
    <property type="match status" value="1"/>
</dbReference>
<dbReference type="EMBL" id="HG937693">
    <property type="protein sequence ID" value="CDP35066.1"/>
    <property type="molecule type" value="Genomic_DNA"/>
</dbReference>
<feature type="binding site" evidence="17">
    <location>
        <position position="168"/>
    </location>
    <ligand>
        <name>FAD</name>
        <dbReference type="ChEBI" id="CHEBI:57692"/>
    </ligand>
</feature>
<feature type="binding site" evidence="17">
    <location>
        <position position="299"/>
    </location>
    <ligand>
        <name>FAD</name>
        <dbReference type="ChEBI" id="CHEBI:57692"/>
    </ligand>
</feature>
<reference evidence="20" key="1">
    <citation type="submission" date="2014-02" db="EMBL/GenBank/DDBJ databases">
        <authorList>
            <person name="Genoscope - CEA"/>
        </authorList>
    </citation>
    <scope>NUCLEOTIDE SEQUENCE</scope>
    <source>
        <strain evidence="20">LS3</strain>
    </source>
</reference>
<dbReference type="PANTHER" id="PTHR12613">
    <property type="entry name" value="ERO1-RELATED"/>
    <property type="match status" value="1"/>
</dbReference>
<dbReference type="GO" id="GO:0071949">
    <property type="term" value="F:FAD binding"/>
    <property type="evidence" value="ECO:0007669"/>
    <property type="project" value="InterPro"/>
</dbReference>
<evidence type="ECO:0000256" key="16">
    <source>
        <dbReference type="PIRSR" id="PIRSR017205-1"/>
    </source>
</evidence>
<dbReference type="Pfam" id="PF04137">
    <property type="entry name" value="ERO1"/>
    <property type="match status" value="1"/>
</dbReference>
<keyword evidence="11" id="KW-0560">Oxidoreductase</keyword>
<evidence type="ECO:0000256" key="19">
    <source>
        <dbReference type="SAM" id="SignalP"/>
    </source>
</evidence>
<organism evidence="20">
    <name type="scientific">Blastobotrys adeninivorans</name>
    <name type="common">Yeast</name>
    <name type="synonym">Arxula adeninivorans</name>
    <dbReference type="NCBI Taxonomy" id="409370"/>
    <lineage>
        <taxon>Eukaryota</taxon>
        <taxon>Fungi</taxon>
        <taxon>Dikarya</taxon>
        <taxon>Ascomycota</taxon>
        <taxon>Saccharomycotina</taxon>
        <taxon>Dipodascomycetes</taxon>
        <taxon>Dipodascales</taxon>
        <taxon>Trichomonascaceae</taxon>
        <taxon>Blastobotrys</taxon>
    </lineage>
</organism>
<feature type="chain" id="PRO_5001588005" evidence="19">
    <location>
        <begin position="17"/>
        <end position="547"/>
    </location>
</feature>
<keyword evidence="6" id="KW-0285">Flavoprotein</keyword>
<keyword evidence="15" id="KW-0676">Redox-active center</keyword>
<feature type="disulfide bond" evidence="18">
    <location>
        <begin position="131"/>
        <end position="334"/>
    </location>
</feature>
<evidence type="ECO:0000256" key="8">
    <source>
        <dbReference type="ARBA" id="ARBA00022824"/>
    </source>
</evidence>
<evidence type="ECO:0000313" key="20">
    <source>
        <dbReference type="EMBL" id="CDP35066.1"/>
    </source>
</evidence>
<dbReference type="SUPFAM" id="SSF110019">
    <property type="entry name" value="ERO1-like"/>
    <property type="match status" value="1"/>
</dbReference>
<comment type="subunit">
    <text evidence="4">May function both as a monomer and a homodimer.</text>
</comment>
<feature type="active site" evidence="16">
    <location>
        <position position="401"/>
    </location>
</feature>
<evidence type="ECO:0000256" key="2">
    <source>
        <dbReference type="ARBA" id="ARBA00004367"/>
    </source>
</evidence>
<evidence type="ECO:0000256" key="7">
    <source>
        <dbReference type="ARBA" id="ARBA00022729"/>
    </source>
</evidence>
<feature type="binding site" evidence="17">
    <location>
        <position position="267"/>
    </location>
    <ligand>
        <name>FAD</name>
        <dbReference type="ChEBI" id="CHEBI:57692"/>
    </ligand>
</feature>
<dbReference type="GO" id="GO:0015035">
    <property type="term" value="F:protein-disulfide reductase activity"/>
    <property type="evidence" value="ECO:0007669"/>
    <property type="project" value="InterPro"/>
</dbReference>
<evidence type="ECO:0000256" key="15">
    <source>
        <dbReference type="ARBA" id="ARBA00023284"/>
    </source>
</evidence>
<reference evidence="20" key="2">
    <citation type="submission" date="2014-06" db="EMBL/GenBank/DDBJ databases">
        <title>The complete genome of Blastobotrys (Arxula) adeninivorans LS3 - a yeast of biotechnological interest.</title>
        <authorList>
            <person name="Kunze G."/>
            <person name="Gaillardin C."/>
            <person name="Czernicka M."/>
            <person name="Durrens P."/>
            <person name="Martin T."/>
            <person name="Boer E."/>
            <person name="Gabaldon T."/>
            <person name="Cruz J."/>
            <person name="Talla E."/>
            <person name="Marck C."/>
            <person name="Goffeau A."/>
            <person name="Barbe V."/>
            <person name="Baret P."/>
            <person name="Baronian K."/>
            <person name="Beier S."/>
            <person name="Bleykasten C."/>
            <person name="Bode R."/>
            <person name="Casaregola S."/>
            <person name="Despons L."/>
            <person name="Fairhead C."/>
            <person name="Giersberg M."/>
            <person name="Gierski P."/>
            <person name="Hahnel U."/>
            <person name="Hartmann A."/>
            <person name="Jankowska D."/>
            <person name="Jubin C."/>
            <person name="Jung P."/>
            <person name="Lafontaine I."/>
            <person name="Leh-Louis V."/>
            <person name="Lemaire M."/>
            <person name="Marcet-Houben M."/>
            <person name="Mascher M."/>
            <person name="Morel G."/>
            <person name="Richard G.-F."/>
            <person name="Riechen J."/>
            <person name="Sacerdot C."/>
            <person name="Sarkar A."/>
            <person name="Savel G."/>
            <person name="Schacherer J."/>
            <person name="Sherman D."/>
            <person name="Straub M.-L."/>
            <person name="Stein N."/>
            <person name="Thierry A."/>
            <person name="Trautwein-Schult A."/>
            <person name="Westhof E."/>
            <person name="Worch S."/>
            <person name="Dujon B."/>
            <person name="Souciet J.-L."/>
            <person name="Wincker P."/>
            <person name="Scholz U."/>
            <person name="Neuveglise N."/>
        </authorList>
    </citation>
    <scope>NUCLEOTIDE SEQUENCE</scope>
    <source>
        <strain evidence="20">LS3</strain>
    </source>
</reference>
<evidence type="ECO:0000256" key="14">
    <source>
        <dbReference type="ARBA" id="ARBA00023180"/>
    </source>
</evidence>
<evidence type="ECO:0000256" key="13">
    <source>
        <dbReference type="ARBA" id="ARBA00023157"/>
    </source>
</evidence>
<evidence type="ECO:0000256" key="4">
    <source>
        <dbReference type="ARBA" id="ARBA00011802"/>
    </source>
</evidence>
<feature type="binding site" evidence="17">
    <location>
        <position position="170"/>
    </location>
    <ligand>
        <name>FAD</name>
        <dbReference type="ChEBI" id="CHEBI:57692"/>
    </ligand>
</feature>
<evidence type="ECO:0000256" key="18">
    <source>
        <dbReference type="PIRSR" id="PIRSR017205-3"/>
    </source>
</evidence>
<evidence type="ECO:0000256" key="11">
    <source>
        <dbReference type="ARBA" id="ARBA00023002"/>
    </source>
</evidence>
<evidence type="ECO:0000256" key="1">
    <source>
        <dbReference type="ARBA" id="ARBA00001974"/>
    </source>
</evidence>
<keyword evidence="13 18" id="KW-1015">Disulfide bond</keyword>
<dbReference type="InterPro" id="IPR007266">
    <property type="entry name" value="Ero1"/>
</dbReference>
<accession>A0A060T7A3</accession>
<dbReference type="PhylomeDB" id="A0A060T7A3"/>
<feature type="binding site" evidence="17">
    <location>
        <position position="270"/>
    </location>
    <ligand>
        <name>FAD</name>
        <dbReference type="ChEBI" id="CHEBI:57692"/>
    </ligand>
</feature>
<keyword evidence="12" id="KW-0472">Membrane</keyword>
<name>A0A060T7A3_BLAAD</name>
<evidence type="ECO:0000256" key="3">
    <source>
        <dbReference type="ARBA" id="ARBA00008277"/>
    </source>
</evidence>